<evidence type="ECO:0000313" key="4">
    <source>
        <dbReference type="Proteomes" id="UP000007110"/>
    </source>
</evidence>
<dbReference type="Gene3D" id="1.25.10.10">
    <property type="entry name" value="Leucine-rich Repeat Variant"/>
    <property type="match status" value="1"/>
</dbReference>
<organism evidence="3 4">
    <name type="scientific">Strongylocentrotus purpuratus</name>
    <name type="common">Purple sea urchin</name>
    <dbReference type="NCBI Taxonomy" id="7668"/>
    <lineage>
        <taxon>Eukaryota</taxon>
        <taxon>Metazoa</taxon>
        <taxon>Echinodermata</taxon>
        <taxon>Eleutherozoa</taxon>
        <taxon>Echinozoa</taxon>
        <taxon>Echinoidea</taxon>
        <taxon>Euechinoidea</taxon>
        <taxon>Echinacea</taxon>
        <taxon>Camarodonta</taxon>
        <taxon>Echinidea</taxon>
        <taxon>Strongylocentrotidae</taxon>
        <taxon>Strongylocentrotus</taxon>
    </lineage>
</organism>
<keyword evidence="4" id="KW-1185">Reference proteome</keyword>
<dbReference type="InterPro" id="IPR000157">
    <property type="entry name" value="TIR_dom"/>
</dbReference>
<dbReference type="RefSeq" id="XP_030852897.1">
    <property type="nucleotide sequence ID" value="XM_030997037.1"/>
</dbReference>
<dbReference type="InterPro" id="IPR011989">
    <property type="entry name" value="ARM-like"/>
</dbReference>
<dbReference type="Gene3D" id="3.40.50.10140">
    <property type="entry name" value="Toll/interleukin-1 receptor homology (TIR) domain"/>
    <property type="match status" value="1"/>
</dbReference>
<dbReference type="InParanoid" id="A0A7M7PKR0"/>
<dbReference type="PANTHER" id="PTHR46270">
    <property type="entry name" value="ARMADILLO-TYPE FOLD-RELATED"/>
    <property type="match status" value="1"/>
</dbReference>
<dbReference type="Proteomes" id="UP000007110">
    <property type="component" value="Unassembled WGS sequence"/>
</dbReference>
<dbReference type="EnsemblMetazoa" id="XM_030997037">
    <property type="protein sequence ID" value="XP_030852897"/>
    <property type="gene ID" value="LOC115918062"/>
</dbReference>
<evidence type="ECO:0000313" key="3">
    <source>
        <dbReference type="EnsemblMetazoa" id="XP_030852897"/>
    </source>
</evidence>
<dbReference type="OrthoDB" id="9978456at2759"/>
<name>A0A7M7PKR0_STRPU</name>
<dbReference type="InterPro" id="IPR035897">
    <property type="entry name" value="Toll_tir_struct_dom_sf"/>
</dbReference>
<reference evidence="3" key="2">
    <citation type="submission" date="2021-01" db="UniProtKB">
        <authorList>
            <consortium name="EnsemblMetazoa"/>
        </authorList>
    </citation>
    <scope>IDENTIFICATION</scope>
</reference>
<reference evidence="4" key="1">
    <citation type="submission" date="2015-02" db="EMBL/GenBank/DDBJ databases">
        <title>Genome sequencing for Strongylocentrotus purpuratus.</title>
        <authorList>
            <person name="Murali S."/>
            <person name="Liu Y."/>
            <person name="Vee V."/>
            <person name="English A."/>
            <person name="Wang M."/>
            <person name="Skinner E."/>
            <person name="Han Y."/>
            <person name="Muzny D.M."/>
            <person name="Worley K.C."/>
            <person name="Gibbs R.A."/>
        </authorList>
    </citation>
    <scope>NUCLEOTIDE SEQUENCE</scope>
</reference>
<dbReference type="InterPro" id="IPR016024">
    <property type="entry name" value="ARM-type_fold"/>
</dbReference>
<dbReference type="PANTHER" id="PTHR46270:SF5">
    <property type="entry name" value="ADP-RIBOSYL CYCLASE_CYCLIC ADP-RIBOSE HYDROLASE"/>
    <property type="match status" value="1"/>
</dbReference>
<feature type="region of interest" description="Disordered" evidence="1">
    <location>
        <begin position="510"/>
        <end position="553"/>
    </location>
</feature>
<dbReference type="Pfam" id="PF13676">
    <property type="entry name" value="TIR_2"/>
    <property type="match status" value="1"/>
</dbReference>
<feature type="domain" description="TIR" evidence="2">
    <location>
        <begin position="365"/>
        <end position="459"/>
    </location>
</feature>
<dbReference type="GO" id="GO:0007165">
    <property type="term" value="P:signal transduction"/>
    <property type="evidence" value="ECO:0007669"/>
    <property type="project" value="InterPro"/>
</dbReference>
<feature type="region of interest" description="Disordered" evidence="1">
    <location>
        <begin position="338"/>
        <end position="359"/>
    </location>
</feature>
<evidence type="ECO:0000259" key="2">
    <source>
        <dbReference type="Pfam" id="PF13676"/>
    </source>
</evidence>
<dbReference type="SUPFAM" id="SSF52200">
    <property type="entry name" value="Toll/Interleukin receptor TIR domain"/>
    <property type="match status" value="1"/>
</dbReference>
<proteinExistence type="predicted"/>
<accession>A0A7M7PKR0</accession>
<protein>
    <recommendedName>
        <fullName evidence="2">TIR domain-containing protein</fullName>
    </recommendedName>
</protein>
<evidence type="ECO:0000256" key="1">
    <source>
        <dbReference type="SAM" id="MobiDB-lite"/>
    </source>
</evidence>
<dbReference type="AlphaFoldDB" id="A0A7M7PKR0"/>
<sequence length="630" mass="71000">MDAQQNLTEEQKATVEAYCHGIDEFLVSFKESRKLEAFALIDDCNILDKIYPLKTGDAKSAIIKYLVSYDEIFEIFTLVWKSLVHENIPYFLDSETLLGLAVSITNLIDCSDEFAYAFGEKGLLTMVIRDLQTNLGDGHIHHVLNIIYNCCRRIPENRVMCREFVVTLQEYSQSKNSEIQAHAFLALSFIVDKSEIHKISLNEPCLKFLLLALKSAMSEPDGRSRVGSYSTLEVLQGLNQLAINDCNKLLIVELGGIDVLERILMEEGSNDEEKLWAARGIWQLAFKEENKVNIHQRSKLLKTLKKIRETTENCDVKDACSGALFVINDVFDIDEEFKGHTPTRGDRGPSSVKREDSPGHVEGHIMISYQHASQERMLQVKRHLEESEYNVWMDVDKMKGDILDSMAKAVQGASVVLVCMSHKFKESQNCRTEATYAYTLKKDIIPLMLQDQFTPEDWLGALMGMKKYYPMFSDDRMKQCLPDLVSELSDRGKREKLDLVVPLLDQVTGASNPTAHAQRQGGGTAEDDVDCSGGIKDDKPTGNEDGGNSRPQKAVDLVTWDEEKAGKWLRSHGVDTSKDSFKKVNGTRLKQIKQLLNLAPEFCLTSLKEELGLGIWNVLSLVDALKKLSI</sequence>
<dbReference type="KEGG" id="spu:115918062"/>
<dbReference type="SUPFAM" id="SSF48371">
    <property type="entry name" value="ARM repeat"/>
    <property type="match status" value="1"/>
</dbReference>
<dbReference type="GeneID" id="115918062"/>